<feature type="domain" description="Mur ligase N-terminal catalytic" evidence="10">
    <location>
        <begin position="43"/>
        <end position="107"/>
    </location>
</feature>
<dbReference type="Gene3D" id="3.90.190.20">
    <property type="entry name" value="Mur ligase, C-terminal domain"/>
    <property type="match status" value="1"/>
</dbReference>
<dbReference type="NCBIfam" id="TIGR01085">
    <property type="entry name" value="murE"/>
    <property type="match status" value="1"/>
</dbReference>
<feature type="compositionally biased region" description="Basic and acidic residues" evidence="9">
    <location>
        <begin position="23"/>
        <end position="32"/>
    </location>
</feature>
<evidence type="ECO:0000256" key="1">
    <source>
        <dbReference type="ARBA" id="ARBA00005898"/>
    </source>
</evidence>
<dbReference type="InterPro" id="IPR036565">
    <property type="entry name" value="Mur-like_cat_sf"/>
</dbReference>
<evidence type="ECO:0000256" key="4">
    <source>
        <dbReference type="ARBA" id="ARBA00022984"/>
    </source>
</evidence>
<name>A0ABV8Q1H7_9MICO</name>
<protein>
    <recommendedName>
        <fullName evidence="7">UDP-N-acetylmuramyl-tripeptide synthetase</fullName>
        <ecNumber evidence="7">6.3.2.-</ecNumber>
    </recommendedName>
    <alternativeName>
        <fullName evidence="7">UDP-MurNAc-tripeptide synthetase</fullName>
    </alternativeName>
</protein>
<evidence type="ECO:0000256" key="7">
    <source>
        <dbReference type="HAMAP-Rule" id="MF_00208"/>
    </source>
</evidence>
<evidence type="ECO:0000313" key="13">
    <source>
        <dbReference type="EMBL" id="MFC4242205.1"/>
    </source>
</evidence>
<evidence type="ECO:0000256" key="3">
    <source>
        <dbReference type="ARBA" id="ARBA00022960"/>
    </source>
</evidence>
<keyword evidence="7" id="KW-0547">Nucleotide-binding</keyword>
<feature type="compositionally biased region" description="Pro residues" evidence="9">
    <location>
        <begin position="1"/>
        <end position="10"/>
    </location>
</feature>
<comment type="pathway">
    <text evidence="7 8">Cell wall biogenesis; peptidoglycan biosynthesis.</text>
</comment>
<evidence type="ECO:0000256" key="6">
    <source>
        <dbReference type="ARBA" id="ARBA00023316"/>
    </source>
</evidence>
<dbReference type="RefSeq" id="WP_390227010.1">
    <property type="nucleotide sequence ID" value="NZ_JBHSCN010000002.1"/>
</dbReference>
<keyword evidence="7" id="KW-0963">Cytoplasm</keyword>
<dbReference type="SUPFAM" id="SSF63418">
    <property type="entry name" value="MurE/MurF N-terminal domain"/>
    <property type="match status" value="1"/>
</dbReference>
<comment type="caution">
    <text evidence="13">The sequence shown here is derived from an EMBL/GenBank/DDBJ whole genome shotgun (WGS) entry which is preliminary data.</text>
</comment>
<evidence type="ECO:0000259" key="12">
    <source>
        <dbReference type="Pfam" id="PF08245"/>
    </source>
</evidence>
<feature type="region of interest" description="Disordered" evidence="9">
    <location>
        <begin position="1"/>
        <end position="32"/>
    </location>
</feature>
<evidence type="ECO:0000259" key="10">
    <source>
        <dbReference type="Pfam" id="PF01225"/>
    </source>
</evidence>
<comment type="function">
    <text evidence="7">Catalyzes the addition of an amino acid to the nucleotide precursor UDP-N-acetylmuramoyl-L-alanyl-D-glutamate (UMAG) in the biosynthesis of bacterial cell-wall peptidoglycan.</text>
</comment>
<dbReference type="Gene3D" id="3.40.1190.10">
    <property type="entry name" value="Mur-like, catalytic domain"/>
    <property type="match status" value="1"/>
</dbReference>
<gene>
    <name evidence="7" type="primary">murE</name>
    <name evidence="13" type="ORF">ACFOYW_02380</name>
</gene>
<keyword evidence="7" id="KW-0067">ATP-binding</keyword>
<dbReference type="EC" id="6.3.2.-" evidence="7"/>
<dbReference type="PANTHER" id="PTHR23135:SF4">
    <property type="entry name" value="UDP-N-ACETYLMURAMOYL-L-ALANYL-D-GLUTAMATE--2,6-DIAMINOPIMELATE LIGASE MURE HOMOLOG, CHLOROPLASTIC"/>
    <property type="match status" value="1"/>
</dbReference>
<keyword evidence="2 7" id="KW-0132">Cell division</keyword>
<feature type="binding site" evidence="7">
    <location>
        <begin position="175"/>
        <end position="176"/>
    </location>
    <ligand>
        <name>UDP-N-acetyl-alpha-D-muramoyl-L-alanyl-D-glutamate</name>
        <dbReference type="ChEBI" id="CHEBI:83900"/>
    </ligand>
</feature>
<dbReference type="Pfam" id="PF01225">
    <property type="entry name" value="Mur_ligase"/>
    <property type="match status" value="1"/>
</dbReference>
<keyword evidence="4 7" id="KW-0573">Peptidoglycan synthesis</keyword>
<feature type="modified residue" description="N6-carboxylysine" evidence="7">
    <location>
        <position position="242"/>
    </location>
</feature>
<dbReference type="SUPFAM" id="SSF53244">
    <property type="entry name" value="MurD-like peptide ligases, peptide-binding domain"/>
    <property type="match status" value="1"/>
</dbReference>
<organism evidence="13 14">
    <name type="scientific">Gryllotalpicola reticulitermitis</name>
    <dbReference type="NCBI Taxonomy" id="1184153"/>
    <lineage>
        <taxon>Bacteria</taxon>
        <taxon>Bacillati</taxon>
        <taxon>Actinomycetota</taxon>
        <taxon>Actinomycetes</taxon>
        <taxon>Micrococcales</taxon>
        <taxon>Microbacteriaceae</taxon>
        <taxon>Gryllotalpicola</taxon>
    </lineage>
</organism>
<proteinExistence type="inferred from homology"/>
<sequence length="525" mass="55279">MSLTQPAPPVRPRRSPSKPLAELGRRFGDERSVLGSSPEDVLIHGITLNSATVEKGDVFVALTGRKQHGAAFAADAKAAGAVAVLTDPAGLEQAAATGLPVVVHDELRASLGAIAAWLFDTDASPIKLFGVTGTNGKTSMVHILEAILTQAGVTTGLSSTAERHVDGEKFTSGLTTPETVDLHSLIARWTEGGAEAAAVEVSAQSIERHRIDGVPFDVVGFTNLTHDHLDDYGDMATYLEAKRPLFRPEHAKAAVISLDSPAGAEIAGTAPIPVQTISSDPAVAADWHVEVTNETIDGVSFTLRRTVDDWSVSSSVSAIGSVMAHNAGLALAMLSLAGYSEERLAEAVADGIDVYIPGRTERVSGETGPAVFVDFGHSEDAFVRTLDAVRAVTPAGGRLIFLFGADGDRDKTKRPLMSAAAVDHSDLIVITDHHPRMEDPAAIRAALLEGARTRAAETKPGFEIVEVSPPEAAIRKAVSLAREGDSILWCGPGHQSYRDIAGVRTAYSGREEARAALREAGYPPR</sequence>
<comment type="caution">
    <text evidence="7">Lacks conserved residue(s) required for the propagation of feature annotation.</text>
</comment>
<feature type="domain" description="Mur ligase C-terminal" evidence="11">
    <location>
        <begin position="358"/>
        <end position="492"/>
    </location>
</feature>
<keyword evidence="14" id="KW-1185">Reference proteome</keyword>
<feature type="domain" description="Mur ligase central" evidence="12">
    <location>
        <begin position="131"/>
        <end position="333"/>
    </location>
</feature>
<dbReference type="Pfam" id="PF02875">
    <property type="entry name" value="Mur_ligase_C"/>
    <property type="match status" value="1"/>
</dbReference>
<dbReference type="Gene3D" id="3.40.1390.10">
    <property type="entry name" value="MurE/MurF, N-terminal domain"/>
    <property type="match status" value="1"/>
</dbReference>
<feature type="binding site" evidence="7">
    <location>
        <position position="50"/>
    </location>
    <ligand>
        <name>UDP-N-acetyl-alpha-D-muramoyl-L-alanyl-D-glutamate</name>
        <dbReference type="ChEBI" id="CHEBI:83900"/>
    </ligand>
</feature>
<dbReference type="Proteomes" id="UP001595900">
    <property type="component" value="Unassembled WGS sequence"/>
</dbReference>
<evidence type="ECO:0000313" key="14">
    <source>
        <dbReference type="Proteomes" id="UP001595900"/>
    </source>
</evidence>
<evidence type="ECO:0000256" key="5">
    <source>
        <dbReference type="ARBA" id="ARBA00023306"/>
    </source>
</evidence>
<dbReference type="GO" id="GO:0008765">
    <property type="term" value="F:UDP-N-acetylmuramoylalanyl-D-glutamate-2,6-diaminopimelate ligase activity"/>
    <property type="evidence" value="ECO:0007669"/>
    <property type="project" value="UniProtKB-EC"/>
</dbReference>
<comment type="cofactor">
    <cofactor evidence="7">
        <name>Mg(2+)</name>
        <dbReference type="ChEBI" id="CHEBI:18420"/>
    </cofactor>
</comment>
<evidence type="ECO:0000256" key="9">
    <source>
        <dbReference type="SAM" id="MobiDB-lite"/>
    </source>
</evidence>
<dbReference type="HAMAP" id="MF_00208">
    <property type="entry name" value="MurE"/>
    <property type="match status" value="1"/>
</dbReference>
<dbReference type="InterPro" id="IPR000713">
    <property type="entry name" value="Mur_ligase_N"/>
</dbReference>
<dbReference type="InterPro" id="IPR013221">
    <property type="entry name" value="Mur_ligase_cen"/>
</dbReference>
<feature type="binding site" evidence="7">
    <location>
        <position position="210"/>
    </location>
    <ligand>
        <name>UDP-N-acetyl-alpha-D-muramoyl-L-alanyl-D-glutamate</name>
        <dbReference type="ChEBI" id="CHEBI:83900"/>
    </ligand>
</feature>
<dbReference type="PANTHER" id="PTHR23135">
    <property type="entry name" value="MUR LIGASE FAMILY MEMBER"/>
    <property type="match status" value="1"/>
</dbReference>
<keyword evidence="5 7" id="KW-0131">Cell cycle</keyword>
<comment type="subcellular location">
    <subcellularLocation>
        <location evidence="7 8">Cytoplasm</location>
    </subcellularLocation>
</comment>
<dbReference type="InterPro" id="IPR004101">
    <property type="entry name" value="Mur_ligase_C"/>
</dbReference>
<keyword evidence="3 7" id="KW-0133">Cell shape</keyword>
<comment type="similarity">
    <text evidence="1 7">Belongs to the MurCDEF family. MurE subfamily.</text>
</comment>
<dbReference type="InterPro" id="IPR005761">
    <property type="entry name" value="UDP-N-AcMur-Glu-dNH2Pim_ligase"/>
</dbReference>
<evidence type="ECO:0000256" key="2">
    <source>
        <dbReference type="ARBA" id="ARBA00022618"/>
    </source>
</evidence>
<dbReference type="EMBL" id="JBHSCN010000002">
    <property type="protein sequence ID" value="MFC4242205.1"/>
    <property type="molecule type" value="Genomic_DNA"/>
</dbReference>
<evidence type="ECO:0000256" key="8">
    <source>
        <dbReference type="RuleBase" id="RU004135"/>
    </source>
</evidence>
<dbReference type="InterPro" id="IPR035911">
    <property type="entry name" value="MurE/MurF_N"/>
</dbReference>
<accession>A0ABV8Q1H7</accession>
<keyword evidence="6 7" id="KW-0961">Cell wall biogenesis/degradation</keyword>
<keyword evidence="7" id="KW-0460">Magnesium</keyword>
<keyword evidence="7 13" id="KW-0436">Ligase</keyword>
<dbReference type="InterPro" id="IPR036615">
    <property type="entry name" value="Mur_ligase_C_dom_sf"/>
</dbReference>
<evidence type="ECO:0000259" key="11">
    <source>
        <dbReference type="Pfam" id="PF02875"/>
    </source>
</evidence>
<feature type="binding site" evidence="7">
    <location>
        <position position="48"/>
    </location>
    <ligand>
        <name>UDP-N-acetyl-alpha-D-muramoyl-L-alanyl-D-glutamate</name>
        <dbReference type="ChEBI" id="CHEBI:83900"/>
    </ligand>
</feature>
<reference evidence="14" key="1">
    <citation type="journal article" date="2019" name="Int. J. Syst. Evol. Microbiol.">
        <title>The Global Catalogue of Microorganisms (GCM) 10K type strain sequencing project: providing services to taxonomists for standard genome sequencing and annotation.</title>
        <authorList>
            <consortium name="The Broad Institute Genomics Platform"/>
            <consortium name="The Broad Institute Genome Sequencing Center for Infectious Disease"/>
            <person name="Wu L."/>
            <person name="Ma J."/>
        </authorList>
    </citation>
    <scope>NUCLEOTIDE SEQUENCE [LARGE SCALE GENOMIC DNA]</scope>
    <source>
        <strain evidence="14">CGMCC 1.10363</strain>
    </source>
</reference>
<dbReference type="Pfam" id="PF08245">
    <property type="entry name" value="Mur_ligase_M"/>
    <property type="match status" value="1"/>
</dbReference>
<dbReference type="SUPFAM" id="SSF53623">
    <property type="entry name" value="MurD-like peptide ligases, catalytic domain"/>
    <property type="match status" value="1"/>
</dbReference>
<feature type="binding site" evidence="7">
    <location>
        <position position="202"/>
    </location>
    <ligand>
        <name>UDP-N-acetyl-alpha-D-muramoyl-L-alanyl-D-glutamate</name>
        <dbReference type="ChEBI" id="CHEBI:83900"/>
    </ligand>
</feature>
<feature type="binding site" evidence="7">
    <location>
        <begin position="133"/>
        <end position="139"/>
    </location>
    <ligand>
        <name>ATP</name>
        <dbReference type="ChEBI" id="CHEBI:30616"/>
    </ligand>
</feature>
<comment type="PTM">
    <text evidence="7">Carboxylation is probably crucial for Mg(2+) binding and, consequently, for the gamma-phosphate positioning of ATP.</text>
</comment>